<dbReference type="GO" id="GO:0051087">
    <property type="term" value="F:protein-folding chaperone binding"/>
    <property type="evidence" value="ECO:0007669"/>
    <property type="project" value="TreeGrafter"/>
</dbReference>
<keyword evidence="6" id="KW-0458">Lysosome</keyword>
<evidence type="ECO:0000256" key="8">
    <source>
        <dbReference type="SAM" id="MobiDB-lite"/>
    </source>
</evidence>
<dbReference type="InterPro" id="IPR043129">
    <property type="entry name" value="ATPase_NBD"/>
</dbReference>
<comment type="subcellular location">
    <subcellularLocation>
        <location evidence="1">Cytoplasm</location>
    </subcellularLocation>
    <subcellularLocation>
        <location evidence="2">Lysosome membrane</location>
    </subcellularLocation>
</comment>
<dbReference type="InterPro" id="IPR004001">
    <property type="entry name" value="Actin_CS"/>
</dbReference>
<comment type="similarity">
    <text evidence="3">Belongs to the FNIP family.</text>
</comment>
<protein>
    <recommendedName>
        <fullName evidence="9">UDENN FNIP1/2-type domain-containing protein</fullName>
    </recommendedName>
</protein>
<dbReference type="PROSITE" id="PS00432">
    <property type="entry name" value="ACTINS_2"/>
    <property type="match status" value="1"/>
</dbReference>
<feature type="domain" description="UDENN FNIP1/2-type" evidence="9">
    <location>
        <begin position="164"/>
        <end position="1009"/>
    </location>
</feature>
<dbReference type="InterPro" id="IPR028085">
    <property type="entry name" value="FNIP_mid_dom"/>
</dbReference>
<dbReference type="Pfam" id="PF14637">
    <property type="entry name" value="FNIP_M"/>
    <property type="match status" value="1"/>
</dbReference>
<keyword evidence="4" id="KW-0963">Cytoplasm</keyword>
<feature type="region of interest" description="Disordered" evidence="8">
    <location>
        <begin position="206"/>
        <end position="227"/>
    </location>
</feature>
<evidence type="ECO:0000256" key="2">
    <source>
        <dbReference type="ARBA" id="ARBA00004656"/>
    </source>
</evidence>
<dbReference type="CDD" id="cd13395">
    <property type="entry name" value="ASKHA_NBD_Arp4_ACTL6-like"/>
    <property type="match status" value="1"/>
</dbReference>
<feature type="compositionally biased region" description="Low complexity" evidence="8">
    <location>
        <begin position="796"/>
        <end position="807"/>
    </location>
</feature>
<evidence type="ECO:0000313" key="10">
    <source>
        <dbReference type="EMBL" id="KAG2208829.1"/>
    </source>
</evidence>
<dbReference type="PANTHER" id="PTHR21634:SF9">
    <property type="entry name" value="RE13835P"/>
    <property type="match status" value="1"/>
</dbReference>
<evidence type="ECO:0000256" key="5">
    <source>
        <dbReference type="ARBA" id="ARBA00023136"/>
    </source>
</evidence>
<dbReference type="Pfam" id="PF14636">
    <property type="entry name" value="FNIP_N"/>
    <property type="match status" value="1"/>
</dbReference>
<dbReference type="GO" id="GO:0042030">
    <property type="term" value="F:ATPase inhibitor activity"/>
    <property type="evidence" value="ECO:0007669"/>
    <property type="project" value="TreeGrafter"/>
</dbReference>
<dbReference type="InterPro" id="IPR026156">
    <property type="entry name" value="FNIP_fam"/>
</dbReference>
<dbReference type="Gene3D" id="3.30.420.40">
    <property type="match status" value="2"/>
</dbReference>
<evidence type="ECO:0000256" key="7">
    <source>
        <dbReference type="RuleBase" id="RU000487"/>
    </source>
</evidence>
<keyword evidence="5" id="KW-0472">Membrane</keyword>
<dbReference type="FunFam" id="3.30.420.40:FF:000050">
    <property type="entry name" value="Actin, alpha skeletal muscle"/>
    <property type="match status" value="1"/>
</dbReference>
<dbReference type="PROSITE" id="PS51836">
    <property type="entry name" value="DENN_FNIP12"/>
    <property type="match status" value="1"/>
</dbReference>
<feature type="compositionally biased region" description="Low complexity" evidence="8">
    <location>
        <begin position="206"/>
        <end position="217"/>
    </location>
</feature>
<dbReference type="SMART" id="SM00268">
    <property type="entry name" value="ACTIN"/>
    <property type="match status" value="1"/>
</dbReference>
<comment type="similarity">
    <text evidence="7">Belongs to the actin family.</text>
</comment>
<evidence type="ECO:0000256" key="6">
    <source>
        <dbReference type="ARBA" id="ARBA00023228"/>
    </source>
</evidence>
<dbReference type="Pfam" id="PF00022">
    <property type="entry name" value="Actin"/>
    <property type="match status" value="1"/>
</dbReference>
<dbReference type="InterPro" id="IPR037545">
    <property type="entry name" value="DENN_FNIP1/2"/>
</dbReference>
<dbReference type="Pfam" id="PF13966">
    <property type="entry name" value="zf-RVT"/>
    <property type="match status" value="1"/>
</dbReference>
<dbReference type="PRINTS" id="PR02073">
    <property type="entry name" value="FOLLICULNIP1"/>
</dbReference>
<dbReference type="InterPro" id="IPR026960">
    <property type="entry name" value="RVT-Znf"/>
</dbReference>
<keyword evidence="11" id="KW-1185">Reference proteome</keyword>
<dbReference type="Pfam" id="PF14638">
    <property type="entry name" value="FNIP_C"/>
    <property type="match status" value="1"/>
</dbReference>
<dbReference type="EMBL" id="JAEPRC010000106">
    <property type="protein sequence ID" value="KAG2208829.1"/>
    <property type="molecule type" value="Genomic_DNA"/>
</dbReference>
<dbReference type="FunFam" id="3.30.420.40:FF:000058">
    <property type="entry name" value="Putative actin-related protein 5"/>
    <property type="match status" value="1"/>
</dbReference>
<evidence type="ECO:0000256" key="4">
    <source>
        <dbReference type="ARBA" id="ARBA00022490"/>
    </source>
</evidence>
<gene>
    <name evidence="10" type="ORF">INT46_006135</name>
</gene>
<dbReference type="OrthoDB" id="10051712at2759"/>
<reference evidence="10" key="1">
    <citation type="submission" date="2020-12" db="EMBL/GenBank/DDBJ databases">
        <title>Metabolic potential, ecology and presence of endohyphal bacteria is reflected in genomic diversity of Mucoromycotina.</title>
        <authorList>
            <person name="Muszewska A."/>
            <person name="Okrasinska A."/>
            <person name="Steczkiewicz K."/>
            <person name="Drgas O."/>
            <person name="Orlowska M."/>
            <person name="Perlinska-Lenart U."/>
            <person name="Aleksandrzak-Piekarczyk T."/>
            <person name="Szatraj K."/>
            <person name="Zielenkiewicz U."/>
            <person name="Pilsyk S."/>
            <person name="Malc E."/>
            <person name="Mieczkowski P."/>
            <person name="Kruszewska J.S."/>
            <person name="Biernat P."/>
            <person name="Pawlowska J."/>
        </authorList>
    </citation>
    <scope>NUCLEOTIDE SEQUENCE</scope>
    <source>
        <strain evidence="10">CBS 226.32</strain>
    </source>
</reference>
<dbReference type="InterPro" id="IPR028084">
    <property type="entry name" value="FNIP_N_dom"/>
</dbReference>
<feature type="region of interest" description="Disordered" evidence="8">
    <location>
        <begin position="1"/>
        <end position="24"/>
    </location>
</feature>
<evidence type="ECO:0000313" key="11">
    <source>
        <dbReference type="Proteomes" id="UP000650833"/>
    </source>
</evidence>
<dbReference type="PANTHER" id="PTHR21634">
    <property type="entry name" value="RE13835P"/>
    <property type="match status" value="1"/>
</dbReference>
<sequence>MSTKYFKALPSSSPPSPPHSTLSSSKWKSFWKLQTPLNARNTWYRILHKKITTKKKLHLYIPSDYSDKCSLCPAHHQIENTEHFLFTCPLKYLVWTTALSLYIDPTLISCTYSQYLEFLYMTSSNTRTSPPPYPNLSVSQTWKFKAFRIYLGFHPDPSWQPTQLQQDHLRILFCQDIGDSNKTVLYDSDYFLNNNGATNTLARSWNGSQYQSSSSSGRNGGMELGSFKDQRHDWRPSYMRTMPSLSLSDQQKHMRPNNRKLDLTGEMIFGTAPLAYKGMNTKVHYYKRDKNPQIIISKLFTLNNYQPPSSQHTSDSIRRTSFSSINSDRSTASFLANSSICEDNTSEQSSDDDHYSNSYYQPIFISTKRTRKFAQTNMENGLFNPTPLPTTRISAIENPVRQTSRSVKFAVAIIITLEDKNETLYDFIFSHFALIENRLHQLQAVAFKQLHQYFKHHPSPQLQPRKRSSTIFLSPNTFQNDTFLIEASSQFKKSFFDLYLTPRIQEPLWLNMSTFPQKKSEYDASLIKELMQLIQQFDNKAHNYFISTLLTGVLMHHLSWVHTVIPPVADQHIGCHYGNYNPLWAQLSDLYGFIGTPSRITRTLVVGLRPSVVRRILYILTYFIRCNEVYENTENRTIVKNDMLSTSVSSDSIFSRELDDANNEHKFEDKIVRHLTGDVESIAIPRNTSLTTATATSAISINRDIYAVSSSIDSTNSLKSSSKWLSDTDERSWSPDPFVVVSSSPSSLSLELPPPFVSPNECYHVSMPKSTVTHMEPDITQQQQPQQSQKEDDIPNSNTTTTSTSTSSTRIDRLYAKSYGRSLMASYCDTYKSDFVLMGIPTLPPTSVLDADLRSTLEQFMLSDSVFEASCLIIDTNNFKCRVLNHKIPDTLLDTPPNIPTSSKKSNQSGNWQVIATSNLVRDMLTTMKQKYDGSNGNLSCSEEIISYLEDSLQLIYLYSTMLQDVVQEALAQDNSTSLSPLDDPANLASKLGLNQNDIPLLLNVCSTYDSKMWEMQKNAYRYMVTYGGDEVNALVFDMGSTSTRVGFAGEDVPKSIFPTSYGIDKENNYYIGDSKLNTWRANMEIKNPMQDGLVKDWDAVEHLWQAAYNDMLHVNSSEHPLLCTEPAWNTLENREKMMELAFEKFDAPAFYVAKDAVMTAFSVGRATGLVLDSGGSTTSAVPVYDGYILKKGVLHQSVGGNILSQQIRDYIKNGLHLDVTPLYKIASKKPVAAGQPPQLQLRKRPDTAESFDDYQISRIIHEYKESVSQVSEIAYDENMMNQRPQKPFEFPDGYNNSFGAERYRVPEIMYNPRYIRLPPLEPGKESKPIPSLGLTRNQLQHTVGVSKLVFNSINACDIDLRPLLFNNVIVTGGNTLFPGFTERLGNELPMMVPGSKVKVHAIGGQIERKSSSWLGGSILASLGTFNQLWISKKEYEEVGPSIIETKCQ</sequence>
<dbReference type="Gene3D" id="3.90.640.10">
    <property type="entry name" value="Actin, Chain A, domain 4"/>
    <property type="match status" value="1"/>
</dbReference>
<dbReference type="InterPro" id="IPR028086">
    <property type="entry name" value="FNIP_C_dom"/>
</dbReference>
<organism evidence="10 11">
    <name type="scientific">Mucor plumbeus</name>
    <dbReference type="NCBI Taxonomy" id="97098"/>
    <lineage>
        <taxon>Eukaryota</taxon>
        <taxon>Fungi</taxon>
        <taxon>Fungi incertae sedis</taxon>
        <taxon>Mucoromycota</taxon>
        <taxon>Mucoromycotina</taxon>
        <taxon>Mucoromycetes</taxon>
        <taxon>Mucorales</taxon>
        <taxon>Mucorineae</taxon>
        <taxon>Mucoraceae</taxon>
        <taxon>Mucor</taxon>
    </lineage>
</organism>
<evidence type="ECO:0000259" key="9">
    <source>
        <dbReference type="PROSITE" id="PS51836"/>
    </source>
</evidence>
<accession>A0A8H7RCG8</accession>
<comment type="caution">
    <text evidence="10">The sequence shown here is derived from an EMBL/GenBank/DDBJ whole genome shotgun (WGS) entry which is preliminary data.</text>
</comment>
<dbReference type="Proteomes" id="UP000650833">
    <property type="component" value="Unassembled WGS sequence"/>
</dbReference>
<dbReference type="SUPFAM" id="SSF53067">
    <property type="entry name" value="Actin-like ATPase domain"/>
    <property type="match status" value="2"/>
</dbReference>
<feature type="region of interest" description="Disordered" evidence="8">
    <location>
        <begin position="778"/>
        <end position="807"/>
    </location>
</feature>
<evidence type="ECO:0000256" key="1">
    <source>
        <dbReference type="ARBA" id="ARBA00004496"/>
    </source>
</evidence>
<dbReference type="GO" id="GO:0005737">
    <property type="term" value="C:cytoplasm"/>
    <property type="evidence" value="ECO:0007669"/>
    <property type="project" value="UniProtKB-SubCell"/>
</dbReference>
<dbReference type="InterPro" id="IPR004000">
    <property type="entry name" value="Actin"/>
</dbReference>
<name>A0A8H7RCG8_9FUNG</name>
<proteinExistence type="inferred from homology"/>
<evidence type="ECO:0000256" key="3">
    <source>
        <dbReference type="ARBA" id="ARBA00007541"/>
    </source>
</evidence>